<gene>
    <name evidence="1" type="ORF">BOLC1T04643H</name>
</gene>
<proteinExistence type="predicted"/>
<reference evidence="1" key="1">
    <citation type="submission" date="2018-11" db="EMBL/GenBank/DDBJ databases">
        <authorList>
            <consortium name="Genoscope - CEA"/>
            <person name="William W."/>
        </authorList>
    </citation>
    <scope>NUCLEOTIDE SEQUENCE</scope>
</reference>
<sequence length="63" mass="7482">MLRNKDFLDVDCNIVEIFELYFQRHLFEVKQHPVAEVIPVLLKRGQSASREEAVEEMKDCRSM</sequence>
<name>A0A3P6FWR8_BRAOL</name>
<protein>
    <submittedName>
        <fullName evidence="1">Uncharacterized protein</fullName>
    </submittedName>
</protein>
<accession>A0A3P6FWR8</accession>
<evidence type="ECO:0000313" key="1">
    <source>
        <dbReference type="EMBL" id="VDD52254.1"/>
    </source>
</evidence>
<dbReference type="EMBL" id="LR031878">
    <property type="protein sequence ID" value="VDD52254.1"/>
    <property type="molecule type" value="Genomic_DNA"/>
</dbReference>
<dbReference type="AlphaFoldDB" id="A0A3P6FWR8"/>
<organism evidence="1">
    <name type="scientific">Brassica oleracea</name>
    <name type="common">Wild cabbage</name>
    <dbReference type="NCBI Taxonomy" id="3712"/>
    <lineage>
        <taxon>Eukaryota</taxon>
        <taxon>Viridiplantae</taxon>
        <taxon>Streptophyta</taxon>
        <taxon>Embryophyta</taxon>
        <taxon>Tracheophyta</taxon>
        <taxon>Spermatophyta</taxon>
        <taxon>Magnoliopsida</taxon>
        <taxon>eudicotyledons</taxon>
        <taxon>Gunneridae</taxon>
        <taxon>Pentapetalae</taxon>
        <taxon>rosids</taxon>
        <taxon>malvids</taxon>
        <taxon>Brassicales</taxon>
        <taxon>Brassicaceae</taxon>
        <taxon>Brassiceae</taxon>
        <taxon>Brassica</taxon>
    </lineage>
</organism>